<protein>
    <submittedName>
        <fullName evidence="1">Uncharacterized protein</fullName>
    </submittedName>
</protein>
<keyword evidence="2" id="KW-1185">Reference proteome</keyword>
<dbReference type="Proteomes" id="UP000724874">
    <property type="component" value="Unassembled WGS sequence"/>
</dbReference>
<proteinExistence type="predicted"/>
<accession>A0A9P5NAR1</accession>
<evidence type="ECO:0000313" key="2">
    <source>
        <dbReference type="Proteomes" id="UP000724874"/>
    </source>
</evidence>
<reference evidence="1" key="1">
    <citation type="submission" date="2020-11" db="EMBL/GenBank/DDBJ databases">
        <authorList>
            <consortium name="DOE Joint Genome Institute"/>
            <person name="Ahrendt S."/>
            <person name="Riley R."/>
            <person name="Andreopoulos W."/>
            <person name="LaButti K."/>
            <person name="Pangilinan J."/>
            <person name="Ruiz-duenas F.J."/>
            <person name="Barrasa J.M."/>
            <person name="Sanchez-Garcia M."/>
            <person name="Camarero S."/>
            <person name="Miyauchi S."/>
            <person name="Serrano A."/>
            <person name="Linde D."/>
            <person name="Babiker R."/>
            <person name="Drula E."/>
            <person name="Ayuso-Fernandez I."/>
            <person name="Pacheco R."/>
            <person name="Padilla G."/>
            <person name="Ferreira P."/>
            <person name="Barriuso J."/>
            <person name="Kellner H."/>
            <person name="Castanera R."/>
            <person name="Alfaro M."/>
            <person name="Ramirez L."/>
            <person name="Pisabarro A.G."/>
            <person name="Kuo A."/>
            <person name="Tritt A."/>
            <person name="Lipzen A."/>
            <person name="He G."/>
            <person name="Yan M."/>
            <person name="Ng V."/>
            <person name="Cullen D."/>
            <person name="Martin F."/>
            <person name="Rosso M.-N."/>
            <person name="Henrissat B."/>
            <person name="Hibbett D."/>
            <person name="Martinez A.T."/>
            <person name="Grigoriev I.V."/>
        </authorList>
    </citation>
    <scope>NUCLEOTIDE SEQUENCE</scope>
    <source>
        <strain evidence="1">AH 44721</strain>
    </source>
</reference>
<comment type="caution">
    <text evidence="1">The sequence shown here is derived from an EMBL/GenBank/DDBJ whole genome shotgun (WGS) entry which is preliminary data.</text>
</comment>
<dbReference type="AlphaFoldDB" id="A0A9P5NAR1"/>
<evidence type="ECO:0000313" key="1">
    <source>
        <dbReference type="EMBL" id="KAF8878894.1"/>
    </source>
</evidence>
<sequence length="265" mass="30271">MSLPPSYPDPSEIMAAITIQDDPAERAKEGMKRIGECIVVMESEFRTIQDFVQWLDGQRVVRDVYGDVKLYASEWSGIHEAYTDLIQESQVTAHNLARELGYLVDVLLPISHNVNFQDALKEKAVDHYIKDLENFTEDAEKSRTRFLRIEKNVQNFQEKLTTALYASAGAPGNEGFANLEAVWREMENSNVRRVFYELEDRLSVVGRVWPILTADSEMLQRHLKDLRFAAGVLIFEKRVNSAKDIYDTFMASLDVYVSAVVAVKK</sequence>
<organism evidence="1 2">
    <name type="scientific">Gymnopilus junonius</name>
    <name type="common">Spectacular rustgill mushroom</name>
    <name type="synonym">Gymnopilus spectabilis subsp. junonius</name>
    <dbReference type="NCBI Taxonomy" id="109634"/>
    <lineage>
        <taxon>Eukaryota</taxon>
        <taxon>Fungi</taxon>
        <taxon>Dikarya</taxon>
        <taxon>Basidiomycota</taxon>
        <taxon>Agaricomycotina</taxon>
        <taxon>Agaricomycetes</taxon>
        <taxon>Agaricomycetidae</taxon>
        <taxon>Agaricales</taxon>
        <taxon>Agaricineae</taxon>
        <taxon>Hymenogastraceae</taxon>
        <taxon>Gymnopilus</taxon>
    </lineage>
</organism>
<gene>
    <name evidence="1" type="ORF">CPB84DRAFT_1852249</name>
</gene>
<dbReference type="OrthoDB" id="3046926at2759"/>
<name>A0A9P5NAR1_GYMJU</name>
<dbReference type="EMBL" id="JADNYJ010000154">
    <property type="protein sequence ID" value="KAF8878894.1"/>
    <property type="molecule type" value="Genomic_DNA"/>
</dbReference>